<reference evidence="1 2" key="1">
    <citation type="submission" date="2019-08" db="EMBL/GenBank/DDBJ databases">
        <title>The genome of the soybean aphid Biotype 1, its phylome, world population structure and adaptation to the North American continent.</title>
        <authorList>
            <person name="Giordano R."/>
            <person name="Donthu R.K."/>
            <person name="Hernandez A.G."/>
            <person name="Wright C.L."/>
            <person name="Zimin A.V."/>
        </authorList>
    </citation>
    <scope>NUCLEOTIDE SEQUENCE [LARGE SCALE GENOMIC DNA]</scope>
    <source>
        <tissue evidence="1">Whole aphids</tissue>
    </source>
</reference>
<keyword evidence="2" id="KW-1185">Reference proteome</keyword>
<comment type="caution">
    <text evidence="1">The sequence shown here is derived from an EMBL/GenBank/DDBJ whole genome shotgun (WGS) entry which is preliminary data.</text>
</comment>
<name>A0A6G0T6T8_APHGL</name>
<dbReference type="Proteomes" id="UP000475862">
    <property type="component" value="Unassembled WGS sequence"/>
</dbReference>
<organism evidence="1 2">
    <name type="scientific">Aphis glycines</name>
    <name type="common">Soybean aphid</name>
    <dbReference type="NCBI Taxonomy" id="307491"/>
    <lineage>
        <taxon>Eukaryota</taxon>
        <taxon>Metazoa</taxon>
        <taxon>Ecdysozoa</taxon>
        <taxon>Arthropoda</taxon>
        <taxon>Hexapoda</taxon>
        <taxon>Insecta</taxon>
        <taxon>Pterygota</taxon>
        <taxon>Neoptera</taxon>
        <taxon>Paraneoptera</taxon>
        <taxon>Hemiptera</taxon>
        <taxon>Sternorrhyncha</taxon>
        <taxon>Aphidomorpha</taxon>
        <taxon>Aphidoidea</taxon>
        <taxon>Aphididae</taxon>
        <taxon>Aphidini</taxon>
        <taxon>Aphis</taxon>
        <taxon>Aphis</taxon>
    </lineage>
</organism>
<evidence type="ECO:0000313" key="1">
    <source>
        <dbReference type="EMBL" id="KAE9526968.1"/>
    </source>
</evidence>
<sequence length="238" mass="28580">MMLRVFSIATSRKTYRKLSVVFLILSYKHKTFNDFLISKLLANFRVFDRFPTIRTTHKEPCIKFSSFFGHPKIFYRHFKKKFSKKSKISVIPLILTFGENFKMICQPGIYFPVGGEKCGLCFNDLKFKFFYNCCKPNLTFLKISEHFSYNDASSFLYSCLKKSYGKLSVEFFNLGYKYKHFYEFSIIQLLITFCEHFNYLYRLVFELQLYKINRFCRMLVLCKNSHFPSLLFVFSQFF</sequence>
<dbReference type="EMBL" id="VYZN01000054">
    <property type="protein sequence ID" value="KAE9526968.1"/>
    <property type="molecule type" value="Genomic_DNA"/>
</dbReference>
<gene>
    <name evidence="1" type="ORF">AGLY_013616</name>
</gene>
<proteinExistence type="predicted"/>
<evidence type="ECO:0000313" key="2">
    <source>
        <dbReference type="Proteomes" id="UP000475862"/>
    </source>
</evidence>
<dbReference type="AlphaFoldDB" id="A0A6G0T6T8"/>
<accession>A0A6G0T6T8</accession>
<protein>
    <submittedName>
        <fullName evidence="1">Uncharacterized protein</fullName>
    </submittedName>
</protein>